<accession>A0A4Z2FY73</accession>
<sequence>MSSTSSGSSSHRTDSTWGEGGAPVQGVASATRSLSSPQPNLGGDFDVLLQHRQVLVELSVFVGEHLDARRHGLVEGVVVVGRRLPDALKLLLLQLAQHQEAQALLGLVQRVGGPVEGLGVEALLQAETQRLDLHQQVRFVQLADGQPVDPAGKALCGRRRRRRMKIRNAFLFSLHSFKRKARRREQAASVTFDESVVSGGLGSQHGFARAGHAEDGDPARLLLQPVEFLPDAVHELRSADEHHGPLRDAALTEHRLD</sequence>
<evidence type="ECO:0000256" key="1">
    <source>
        <dbReference type="SAM" id="MobiDB-lite"/>
    </source>
</evidence>
<feature type="region of interest" description="Disordered" evidence="1">
    <location>
        <begin position="1"/>
        <end position="36"/>
    </location>
</feature>
<evidence type="ECO:0000313" key="2">
    <source>
        <dbReference type="EMBL" id="TNN46197.1"/>
    </source>
</evidence>
<keyword evidence="3" id="KW-1185">Reference proteome</keyword>
<feature type="compositionally biased region" description="Low complexity" evidence="1">
    <location>
        <begin position="1"/>
        <end position="10"/>
    </location>
</feature>
<proteinExistence type="predicted"/>
<name>A0A4Z2FY73_9TELE</name>
<comment type="caution">
    <text evidence="2">The sequence shown here is derived from an EMBL/GenBank/DDBJ whole genome shotgun (WGS) entry which is preliminary data.</text>
</comment>
<dbReference type="AlphaFoldDB" id="A0A4Z2FY73"/>
<reference evidence="2 3" key="1">
    <citation type="submission" date="2019-03" db="EMBL/GenBank/DDBJ databases">
        <title>First draft genome of Liparis tanakae, snailfish: a comprehensive survey of snailfish specific genes.</title>
        <authorList>
            <person name="Kim W."/>
            <person name="Song I."/>
            <person name="Jeong J.-H."/>
            <person name="Kim D."/>
            <person name="Kim S."/>
            <person name="Ryu S."/>
            <person name="Song J.Y."/>
            <person name="Lee S.K."/>
        </authorList>
    </citation>
    <scope>NUCLEOTIDE SEQUENCE [LARGE SCALE GENOMIC DNA]</scope>
    <source>
        <tissue evidence="2">Muscle</tissue>
    </source>
</reference>
<protein>
    <submittedName>
        <fullName evidence="2">Uncharacterized protein</fullName>
    </submittedName>
</protein>
<dbReference type="EMBL" id="SRLO01000802">
    <property type="protein sequence ID" value="TNN46197.1"/>
    <property type="molecule type" value="Genomic_DNA"/>
</dbReference>
<dbReference type="Proteomes" id="UP000314294">
    <property type="component" value="Unassembled WGS sequence"/>
</dbReference>
<organism evidence="2 3">
    <name type="scientific">Liparis tanakae</name>
    <name type="common">Tanaka's snailfish</name>
    <dbReference type="NCBI Taxonomy" id="230148"/>
    <lineage>
        <taxon>Eukaryota</taxon>
        <taxon>Metazoa</taxon>
        <taxon>Chordata</taxon>
        <taxon>Craniata</taxon>
        <taxon>Vertebrata</taxon>
        <taxon>Euteleostomi</taxon>
        <taxon>Actinopterygii</taxon>
        <taxon>Neopterygii</taxon>
        <taxon>Teleostei</taxon>
        <taxon>Neoteleostei</taxon>
        <taxon>Acanthomorphata</taxon>
        <taxon>Eupercaria</taxon>
        <taxon>Perciformes</taxon>
        <taxon>Cottioidei</taxon>
        <taxon>Cottales</taxon>
        <taxon>Liparidae</taxon>
        <taxon>Liparis</taxon>
    </lineage>
</organism>
<gene>
    <name evidence="2" type="ORF">EYF80_043586</name>
</gene>
<evidence type="ECO:0000313" key="3">
    <source>
        <dbReference type="Proteomes" id="UP000314294"/>
    </source>
</evidence>